<dbReference type="EMBL" id="CP059567">
    <property type="protein sequence ID" value="QMT39930.1"/>
    <property type="molecule type" value="Genomic_DNA"/>
</dbReference>
<dbReference type="Pfam" id="PF12708">
    <property type="entry name" value="Pect-lyase_RHGA_epim"/>
    <property type="match status" value="2"/>
</dbReference>
<feature type="compositionally biased region" description="Polar residues" evidence="1">
    <location>
        <begin position="1826"/>
        <end position="1841"/>
    </location>
</feature>
<sequence length="2036" mass="214773">MATTLTIVNQHGQTLAAHRLGNTPLSIRAQDQVQYQLAGEGGLAPANVEAARAGNDLLVHIDGQQALRIEDYFLLDESGLKNPLLGMNGNGQYVAYGIVEAPSVLPVEHVLAEEVAGVGVAAGEGASVSALTAFGIGTLALGGLALAAQSGSENNDQSNQPAPPPADNGNTNPPPSGGGNTTPPPAGGGNTTPPPSGGGNTNPPPSGGGNTTPPPQQPKPNGSVTIEGEAKVGQTLTAKISDADGVSGSPHYQWLADGQPIQGATQSTYTLTANEKGKAISVQATYTDGKNTAEKPSSTATAPVIEDTPAPPPATDTTAPTLAISATPSTLTPGGSTQLTFKASEPVKGFAADDVIVQGGTLSNFRQVDDTTFTATFTAGAAGKASVTVADDAFVDLANNPNELANLELVIGAAPNQAPTDITLSADRLPENKAGAVVGKLTTTDPDQGDSHSYTVSDKRFEVVNGELKLKAGEKVDFAQEPQIKLAITTTDKAGAKYTENFTLQVQDDPNHPAPQPTPNQAPTDITLSANTLPENKAGAVVGKLTTTDPDQGDSHSYTVSDKRFEVVNGELKLKAGEKVDFAQEPQIKLAITTTDKAGAKYTENFTLHVQDDPNHPAPQPTPNQAPTDITLSANRLPENQAGAVVGKLATIDPDAGDTHTYTVSDKRFEVVNGELKLKAGEKVDFAQEPQIKLAITTTDKAGAKYTENFTLHVQDDPNHPAPQPTPNQAPTDITLSANRLPENKAGVVVGKLATIDPDAGDTHTYTVSDKRFEVVNGELKLKAGEKVDFAQEPQIKLAVTTTDIAGAKYTESFTLHVQDDPNHPAPNGGKLGVYVPKPMTDVVVNAKDFGAQGDGKTDDRAAIQKAIDDVAAKGGGVVDIPAGTYMVSANSNRGVGGIAMKSNVILRMSEDTVLKAMPNELPTDQSAVLRMINVDNAHIIGGTLDGGRDANQGGGFGVSMYSARNVVIENVTAQNFLTDGFYLGRNKYDQPQPDNVVFYNVTADNNTRQGLSITGGDNIKVIKSVFKNTYGANPESGIDIEPNPSKDSPLELPDGKTKVPNKVTNVEIIDSVFENNAGFGVIASADEDAVVENVRVINNRMDDNLNAIRFNHVIGGEISGNIMLDNGHTIPYFDIDVYNNSQNIIVKDNTLYGGKLRTYEAGSLEGSGHQVSGNHTKAAVFIKGALKTGATVFAQPEDGNGVPLPKFIKYQWQINGKDIAGATAREYTIRPEDSGKSLSVRVEFPDGSKQTKTAVSKPTPPIDSFKNNAAPTALELAGKALEVIEGKNGAVAGRVRGIDGDRGDDLSYRISDERFDIDAYGLIRLKPDQKLDYAQTQSIKVNVTAIDRAGNELSKPFTIAVKDDPNYTAPAPKPPANGGKLGVHVPKPTTDFVANVKDAAYGAKGDGKADDTLAVQKAIDAVAEKGGGVVEMPGGTYMIDATAQQGPHSLSRNYPSGLMMKPNVILKLADDTVLKAIPTDQERYNLITFYKADNAHLIGGTLIGERDQHQGLTGQYGYGVRVISSKDVVIEKVTAKDFWGDGFYVGINSGADPQSQNVTFYNVVADNNRRQGLSITDAKGVKVLDSVFKNTSGHMPQSGIDVEPNPGRSTTDIDIRGNRFEGNTGFGVVVSGEQFNGKHDPGGRYADTVTKNINIENNTFTGNNDGIWIGGLAGGRVAGNTIHYANVTTAPTGGIRKLRLDDMSRDIVVENNTIYGGGYPRGYTEHGKRIEGGGIENLGQNNIVRNNDYKADVFIRGLVKSGETLTAHVYDGDIVSADVRYQWRADGKAIDGATNRSYRLTDADNGKRISVHVEFTDGAGEKESATSAETNPVGSPQPNHAPQWAYVVGQYIADETPGHVIGKMGVHDADPGETFSYRINDERFEIVADQLKLKNGVSIDDANEKSVSLAIEITDSGGAGFVRELNLTVAEYGTDGQDTFVVDGDGVKTIVGFNVSHGDLLQLESDAFSALEKGTLAESAFTIGHEATSAEQRVIYNAQTGELAYDPDGNGAAAATSIARLDPNLELEAQHILII</sequence>
<feature type="domain" description="Cadherin" evidence="2">
    <location>
        <begin position="441"/>
        <end position="513"/>
    </location>
</feature>
<feature type="region of interest" description="Disordered" evidence="1">
    <location>
        <begin position="506"/>
        <end position="525"/>
    </location>
</feature>
<dbReference type="CDD" id="cd11304">
    <property type="entry name" value="Cadherin_repeat"/>
    <property type="match status" value="3"/>
</dbReference>
<feature type="region of interest" description="Disordered" evidence="1">
    <location>
        <begin position="1818"/>
        <end position="1841"/>
    </location>
</feature>
<dbReference type="PANTHER" id="PTHR31339">
    <property type="entry name" value="PECTIN LYASE-RELATED"/>
    <property type="match status" value="1"/>
</dbReference>
<evidence type="ECO:0000259" key="2">
    <source>
        <dbReference type="SMART" id="SM00112"/>
    </source>
</evidence>
<dbReference type="GO" id="GO:0007156">
    <property type="term" value="P:homophilic cell adhesion via plasma membrane adhesion molecules"/>
    <property type="evidence" value="ECO:0007669"/>
    <property type="project" value="InterPro"/>
</dbReference>
<dbReference type="GO" id="GO:0005509">
    <property type="term" value="F:calcium ion binding"/>
    <property type="evidence" value="ECO:0007669"/>
    <property type="project" value="InterPro"/>
</dbReference>
<dbReference type="InterPro" id="IPR044048">
    <property type="entry name" value="Big_12"/>
</dbReference>
<feature type="compositionally biased region" description="Polar residues" evidence="1">
    <location>
        <begin position="287"/>
        <end position="301"/>
    </location>
</feature>
<dbReference type="KEGG" id="nsg:H3L94_08685"/>
<dbReference type="GO" id="GO:0016020">
    <property type="term" value="C:membrane"/>
    <property type="evidence" value="ECO:0007669"/>
    <property type="project" value="InterPro"/>
</dbReference>
<dbReference type="Gene3D" id="2.60.40.2700">
    <property type="match status" value="2"/>
</dbReference>
<feature type="domain" description="Cadherin" evidence="2">
    <location>
        <begin position="1296"/>
        <end position="1366"/>
    </location>
</feature>
<dbReference type="SMART" id="SM00112">
    <property type="entry name" value="CA"/>
    <property type="match status" value="5"/>
</dbReference>
<feature type="region of interest" description="Disordered" evidence="1">
    <location>
        <begin position="287"/>
        <end position="320"/>
    </location>
</feature>
<accession>A0A7D7SP51</accession>
<dbReference type="Gene3D" id="2.160.20.10">
    <property type="entry name" value="Single-stranded right-handed beta-helix, Pectin lyase-like"/>
    <property type="match status" value="2"/>
</dbReference>
<reference evidence="3 4" key="1">
    <citation type="submission" date="2020-07" db="EMBL/GenBank/DDBJ databases">
        <title>Genomic diversity of species in the Neisseriaceae family.</title>
        <authorList>
            <person name="Vincent A.T."/>
            <person name="Bernet E."/>
            <person name="Veyrier F.J."/>
        </authorList>
    </citation>
    <scope>NUCLEOTIDE SEQUENCE [LARGE SCALE GENOMIC DNA]</scope>
    <source>
        <strain evidence="3 4">DSM 22244</strain>
    </source>
</reference>
<evidence type="ECO:0000313" key="3">
    <source>
        <dbReference type="EMBL" id="QMT39930.1"/>
    </source>
</evidence>
<dbReference type="RefSeq" id="WP_182121692.1">
    <property type="nucleotide sequence ID" value="NZ_CP059567.1"/>
</dbReference>
<dbReference type="InterPro" id="IPR002126">
    <property type="entry name" value="Cadherin-like_dom"/>
</dbReference>
<dbReference type="Gene3D" id="2.60.40.60">
    <property type="entry name" value="Cadherins"/>
    <property type="match status" value="5"/>
</dbReference>
<feature type="compositionally biased region" description="Pro residues" evidence="1">
    <location>
        <begin position="161"/>
        <end position="218"/>
    </location>
</feature>
<dbReference type="Proteomes" id="UP000514752">
    <property type="component" value="Chromosome"/>
</dbReference>
<dbReference type="InterPro" id="IPR012334">
    <property type="entry name" value="Pectin_lyas_fold"/>
</dbReference>
<dbReference type="InterPro" id="IPR024535">
    <property type="entry name" value="RHGA/B-epi-like_pectate_lyase"/>
</dbReference>
<feature type="region of interest" description="Disordered" evidence="1">
    <location>
        <begin position="1034"/>
        <end position="1058"/>
    </location>
</feature>
<proteinExistence type="predicted"/>
<gene>
    <name evidence="3" type="ORF">H3L94_08685</name>
</gene>
<dbReference type="SUPFAM" id="SSF49313">
    <property type="entry name" value="Cadherin-like"/>
    <property type="match status" value="1"/>
</dbReference>
<feature type="compositionally biased region" description="Polar residues" evidence="1">
    <location>
        <begin position="150"/>
        <end position="160"/>
    </location>
</feature>
<feature type="domain" description="Cadherin" evidence="2">
    <location>
        <begin position="753"/>
        <end position="825"/>
    </location>
</feature>
<dbReference type="Pfam" id="PF19078">
    <property type="entry name" value="Big_12"/>
    <property type="match status" value="1"/>
</dbReference>
<evidence type="ECO:0000313" key="4">
    <source>
        <dbReference type="Proteomes" id="UP000514752"/>
    </source>
</evidence>
<protein>
    <submittedName>
        <fullName evidence="3">Right-handed parallel beta-helix repeat-containing protein</fullName>
    </submittedName>
</protein>
<feature type="domain" description="Cadherin" evidence="2">
    <location>
        <begin position="545"/>
        <end position="617"/>
    </location>
</feature>
<feature type="region of interest" description="Disordered" evidence="1">
    <location>
        <begin position="150"/>
        <end position="225"/>
    </location>
</feature>
<dbReference type="InterPro" id="IPR015919">
    <property type="entry name" value="Cadherin-like_sf"/>
</dbReference>
<organism evidence="3 4">
    <name type="scientific">Neisseria shayeganii</name>
    <dbReference type="NCBI Taxonomy" id="607712"/>
    <lineage>
        <taxon>Bacteria</taxon>
        <taxon>Pseudomonadati</taxon>
        <taxon>Pseudomonadota</taxon>
        <taxon>Betaproteobacteria</taxon>
        <taxon>Neisseriales</taxon>
        <taxon>Neisseriaceae</taxon>
        <taxon>Neisseria</taxon>
    </lineage>
</organism>
<dbReference type="PANTHER" id="PTHR31339:SF9">
    <property type="entry name" value="PLASMIN AND FIBRONECTIN-BINDING PROTEIN A"/>
    <property type="match status" value="1"/>
</dbReference>
<dbReference type="InterPro" id="IPR039448">
    <property type="entry name" value="Beta_helix"/>
</dbReference>
<dbReference type="InterPro" id="IPR006626">
    <property type="entry name" value="PbH1"/>
</dbReference>
<dbReference type="Pfam" id="PF13229">
    <property type="entry name" value="Beta_helix"/>
    <property type="match status" value="1"/>
</dbReference>
<dbReference type="InterPro" id="IPR011050">
    <property type="entry name" value="Pectin_lyase_fold/virulence"/>
</dbReference>
<feature type="domain" description="Cadherin" evidence="2">
    <location>
        <begin position="649"/>
        <end position="721"/>
    </location>
</feature>
<name>A0A7D7SP51_9NEIS</name>
<dbReference type="SUPFAM" id="SSF51126">
    <property type="entry name" value="Pectin lyase-like"/>
    <property type="match status" value="2"/>
</dbReference>
<dbReference type="InterPro" id="IPR051801">
    <property type="entry name" value="GH28_Enzymes"/>
</dbReference>
<dbReference type="SMART" id="SM00710">
    <property type="entry name" value="PbH1"/>
    <property type="match status" value="14"/>
</dbReference>
<evidence type="ECO:0000256" key="1">
    <source>
        <dbReference type="SAM" id="MobiDB-lite"/>
    </source>
</evidence>